<evidence type="ECO:0000313" key="2">
    <source>
        <dbReference type="Proteomes" id="UP000257323"/>
    </source>
</evidence>
<dbReference type="Pfam" id="PF17170">
    <property type="entry name" value="DUF5128"/>
    <property type="match status" value="1"/>
</dbReference>
<dbReference type="SUPFAM" id="SSF50969">
    <property type="entry name" value="YVTN repeat-like/Quinoprotein amine dehydrogenase"/>
    <property type="match status" value="1"/>
</dbReference>
<sequence length="321" mass="36428">MQPRHLPDINSLKELKLELVLDLSERMDVALPSLGKISKKDEFVFFDARLRRLVVMSLDGRQVRTIGSFGDGPGEYQQVRDLLVDDDGFWILDARSRLMQYGFEGGMRQLWKLPFTALKLLGRSGQIFFLVCRSVSEVGQFENEVIRWQEGKEPVSLFKMPLVVMRTKAFSLDGREIAGGGLVTLSAPAFAFLGDRLAAAAGSSYSIRFFDLEGRETDTWKFEAPEPEFGNSVFSSVNKEFRAYAIGDIFSLPDGLAAVGNYFKKGQPRLDCFGFDGQLRSSWLIPLNLDPRTCRFWLDGRYLVYFSEDEGCRIYRVRSSL</sequence>
<comment type="caution">
    <text evidence="1">The sequence shown here is derived from an EMBL/GenBank/DDBJ whole genome shotgun (WGS) entry which is preliminary data.</text>
</comment>
<dbReference type="Proteomes" id="UP000257323">
    <property type="component" value="Unassembled WGS sequence"/>
</dbReference>
<evidence type="ECO:0000313" key="1">
    <source>
        <dbReference type="EMBL" id="RFT15815.1"/>
    </source>
</evidence>
<name>A0A3E2BM38_9BACT</name>
<dbReference type="AlphaFoldDB" id="A0A3E2BM38"/>
<protein>
    <submittedName>
        <fullName evidence="1">Uncharacterized protein</fullName>
    </submittedName>
</protein>
<accession>A0A3E2BM38</accession>
<reference evidence="1 2" key="1">
    <citation type="submission" date="2018-08" db="EMBL/GenBank/DDBJ databases">
        <title>Genome analysis of the thermophilic bacterium of the candidate phylum Aminicenantes from deep subsurface aquifer revealed its physiology and ecological role.</title>
        <authorList>
            <person name="Kadnikov V.V."/>
            <person name="Mardanov A.V."/>
            <person name="Beletsky A.V."/>
            <person name="Karnachuk O.V."/>
            <person name="Ravin N.V."/>
        </authorList>
    </citation>
    <scope>NUCLEOTIDE SEQUENCE [LARGE SCALE GENOMIC DNA]</scope>
    <source>
        <strain evidence="1">BY38</strain>
    </source>
</reference>
<dbReference type="EMBL" id="QUAH01000006">
    <property type="protein sequence ID" value="RFT15815.1"/>
    <property type="molecule type" value="Genomic_DNA"/>
</dbReference>
<dbReference type="InterPro" id="IPR011044">
    <property type="entry name" value="Quino_amine_DH_bsu"/>
</dbReference>
<gene>
    <name evidence="1" type="ORF">OP8BY_2213</name>
</gene>
<proteinExistence type="predicted"/>
<organism evidence="1 2">
    <name type="scientific">Candidatus Saccharicenans subterraneus</name>
    <dbReference type="NCBI Taxonomy" id="2508984"/>
    <lineage>
        <taxon>Bacteria</taxon>
        <taxon>Candidatus Aminicenantota</taxon>
        <taxon>Candidatus Aminicenantia</taxon>
        <taxon>Candidatus Aminicenantales</taxon>
        <taxon>Candidatus Saccharicenantaceae</taxon>
        <taxon>Candidatus Saccharicenans</taxon>
    </lineage>
</organism>